<dbReference type="PANTHER" id="PTHR43280">
    <property type="entry name" value="ARAC-FAMILY TRANSCRIPTIONAL REGULATOR"/>
    <property type="match status" value="1"/>
</dbReference>
<dbReference type="SMART" id="SM00342">
    <property type="entry name" value="HTH_ARAC"/>
    <property type="match status" value="1"/>
</dbReference>
<dbReference type="InterPro" id="IPR018062">
    <property type="entry name" value="HTH_AraC-typ_CS"/>
</dbReference>
<sequence length="337" mass="39327">MYQVMVVEDEQWIRGAMVKMVESIDGGYEVVAEAGNGEEALDLIFEVWPTIVITDIKMPKKDGLWLVQEIKERNLPIIPIIVTGYDQFEYAQQAIRYGVSDFLLKPVIESEVLNALKGTIDRLKYHHTMHAFLLEIQEFINQIQDHSGHDFLKELLKLIKSLYDTKTLSVGERHVLLKIFSGKMNDLIVSIFPDFERKILCDVEKEGVRSHFQQLLEQWMKCSTDLLKNDSRSVIRNACEFLQQNYYKDLSMMDVTDRFNISVSHFSLLFKKHTGQTFVNYLNTVRINKAKELLTENDLKIYEIAEMVGFISPPHFNRVFKQINGYSPKEYRKIMNL</sequence>
<dbReference type="CDD" id="cd17536">
    <property type="entry name" value="REC_YesN-like"/>
    <property type="match status" value="1"/>
</dbReference>
<keyword evidence="1" id="KW-0805">Transcription regulation</keyword>
<keyword evidence="4" id="KW-0597">Phosphoprotein</keyword>
<dbReference type="Gene3D" id="1.10.10.60">
    <property type="entry name" value="Homeodomain-like"/>
    <property type="match status" value="2"/>
</dbReference>
<comment type="caution">
    <text evidence="7">The sequence shown here is derived from an EMBL/GenBank/DDBJ whole genome shotgun (WGS) entry which is preliminary data.</text>
</comment>
<evidence type="ECO:0000256" key="4">
    <source>
        <dbReference type="PROSITE-ProRule" id="PRU00169"/>
    </source>
</evidence>
<dbReference type="EMBL" id="JAKRYL010000016">
    <property type="protein sequence ID" value="MCL7748478.1"/>
    <property type="molecule type" value="Genomic_DNA"/>
</dbReference>
<organism evidence="7 8">
    <name type="scientific">Halalkalibacter alkaliphilus</name>
    <dbReference type="NCBI Taxonomy" id="2917993"/>
    <lineage>
        <taxon>Bacteria</taxon>
        <taxon>Bacillati</taxon>
        <taxon>Bacillota</taxon>
        <taxon>Bacilli</taxon>
        <taxon>Bacillales</taxon>
        <taxon>Bacillaceae</taxon>
        <taxon>Halalkalibacter</taxon>
    </lineage>
</organism>
<dbReference type="SUPFAM" id="SSF52172">
    <property type="entry name" value="CheY-like"/>
    <property type="match status" value="1"/>
</dbReference>
<reference evidence="7" key="1">
    <citation type="submission" date="2022-02" db="EMBL/GenBank/DDBJ databases">
        <title>Halalkalibacter sp. nov. isolated from Lonar Lake, India.</title>
        <authorList>
            <person name="Joshi A."/>
            <person name="Thite S."/>
            <person name="Lodha T."/>
        </authorList>
    </citation>
    <scope>NUCLEOTIDE SEQUENCE</scope>
    <source>
        <strain evidence="7">MEB205</strain>
    </source>
</reference>
<dbReference type="PROSITE" id="PS01124">
    <property type="entry name" value="HTH_ARAC_FAMILY_2"/>
    <property type="match status" value="1"/>
</dbReference>
<evidence type="ECO:0000256" key="1">
    <source>
        <dbReference type="ARBA" id="ARBA00023015"/>
    </source>
</evidence>
<dbReference type="PROSITE" id="PS00041">
    <property type="entry name" value="HTH_ARAC_FAMILY_1"/>
    <property type="match status" value="1"/>
</dbReference>
<protein>
    <submittedName>
        <fullName evidence="7">Response regulator</fullName>
    </submittedName>
</protein>
<dbReference type="Pfam" id="PF00072">
    <property type="entry name" value="Response_reg"/>
    <property type="match status" value="1"/>
</dbReference>
<dbReference type="GO" id="GO:0043565">
    <property type="term" value="F:sequence-specific DNA binding"/>
    <property type="evidence" value="ECO:0007669"/>
    <property type="project" value="InterPro"/>
</dbReference>
<dbReference type="Proteomes" id="UP001139150">
    <property type="component" value="Unassembled WGS sequence"/>
</dbReference>
<accession>A0A9X2I688</accession>
<keyword evidence="2" id="KW-0238">DNA-binding</keyword>
<dbReference type="InterPro" id="IPR011006">
    <property type="entry name" value="CheY-like_superfamily"/>
</dbReference>
<dbReference type="PRINTS" id="PR00032">
    <property type="entry name" value="HTHARAC"/>
</dbReference>
<dbReference type="GO" id="GO:0003700">
    <property type="term" value="F:DNA-binding transcription factor activity"/>
    <property type="evidence" value="ECO:0007669"/>
    <property type="project" value="InterPro"/>
</dbReference>
<dbReference type="PROSITE" id="PS50110">
    <property type="entry name" value="RESPONSE_REGULATORY"/>
    <property type="match status" value="1"/>
</dbReference>
<dbReference type="RefSeq" id="WP_250097368.1">
    <property type="nucleotide sequence ID" value="NZ_JAKRYL010000016.1"/>
</dbReference>
<evidence type="ECO:0000256" key="2">
    <source>
        <dbReference type="ARBA" id="ARBA00023125"/>
    </source>
</evidence>
<dbReference type="InterPro" id="IPR020449">
    <property type="entry name" value="Tscrpt_reg_AraC-type_HTH"/>
</dbReference>
<dbReference type="PANTHER" id="PTHR43280:SF28">
    <property type="entry name" value="HTH-TYPE TRANSCRIPTIONAL ACTIVATOR RHAS"/>
    <property type="match status" value="1"/>
</dbReference>
<evidence type="ECO:0000313" key="7">
    <source>
        <dbReference type="EMBL" id="MCL7748478.1"/>
    </source>
</evidence>
<feature type="modified residue" description="4-aspartylphosphate" evidence="4">
    <location>
        <position position="55"/>
    </location>
</feature>
<keyword evidence="3" id="KW-0804">Transcription</keyword>
<evidence type="ECO:0000259" key="5">
    <source>
        <dbReference type="PROSITE" id="PS01124"/>
    </source>
</evidence>
<dbReference type="AlphaFoldDB" id="A0A9X2I688"/>
<dbReference type="SMART" id="SM00448">
    <property type="entry name" value="REC"/>
    <property type="match status" value="1"/>
</dbReference>
<dbReference type="Gene3D" id="3.40.50.2300">
    <property type="match status" value="1"/>
</dbReference>
<dbReference type="InterPro" id="IPR018060">
    <property type="entry name" value="HTH_AraC"/>
</dbReference>
<dbReference type="SUPFAM" id="SSF46689">
    <property type="entry name" value="Homeodomain-like"/>
    <property type="match status" value="2"/>
</dbReference>
<dbReference type="GO" id="GO:0000160">
    <property type="term" value="P:phosphorelay signal transduction system"/>
    <property type="evidence" value="ECO:0007669"/>
    <property type="project" value="InterPro"/>
</dbReference>
<feature type="domain" description="HTH araC/xylS-type" evidence="5">
    <location>
        <begin position="236"/>
        <end position="334"/>
    </location>
</feature>
<gene>
    <name evidence="7" type="ORF">MF646_15220</name>
</gene>
<evidence type="ECO:0000313" key="8">
    <source>
        <dbReference type="Proteomes" id="UP001139150"/>
    </source>
</evidence>
<feature type="domain" description="Response regulatory" evidence="6">
    <location>
        <begin position="3"/>
        <end position="120"/>
    </location>
</feature>
<dbReference type="InterPro" id="IPR001789">
    <property type="entry name" value="Sig_transdc_resp-reg_receiver"/>
</dbReference>
<evidence type="ECO:0000259" key="6">
    <source>
        <dbReference type="PROSITE" id="PS50110"/>
    </source>
</evidence>
<dbReference type="InterPro" id="IPR009057">
    <property type="entry name" value="Homeodomain-like_sf"/>
</dbReference>
<proteinExistence type="predicted"/>
<name>A0A9X2I688_9BACI</name>
<dbReference type="Pfam" id="PF12833">
    <property type="entry name" value="HTH_18"/>
    <property type="match status" value="1"/>
</dbReference>
<evidence type="ECO:0000256" key="3">
    <source>
        <dbReference type="ARBA" id="ARBA00023163"/>
    </source>
</evidence>
<keyword evidence="8" id="KW-1185">Reference proteome</keyword>